<sequence>MSSLIILAIIILAAFVFLAYLFRESKIELDSLTIAAVEAKREPAGPRVLKRVQAPKLQEANAAPAPPESRIPESSGPAPAAPPAPGYEYRELLEAGGDNFVIPQWMVNYFSSSEICHTLDQVDRVVLIVKLNDPRNANESSIDLSAECDMNTQTASLKLSFGEGAAAEQVRTKFYLFERGDLFELNRLVRQQDVRIDVLTRAADYSLEYAKTTRIRLPQDILAQLKNVLSKIPS</sequence>
<feature type="region of interest" description="Disordered" evidence="1">
    <location>
        <begin position="59"/>
        <end position="83"/>
    </location>
</feature>
<dbReference type="AlphaFoldDB" id="A0A3A4NWN2"/>
<name>A0A3A4NWN2_ABYX5</name>
<accession>A0A3A4NWN2</accession>
<evidence type="ECO:0000256" key="1">
    <source>
        <dbReference type="SAM" id="MobiDB-lite"/>
    </source>
</evidence>
<comment type="caution">
    <text evidence="2">The sequence shown here is derived from an EMBL/GenBank/DDBJ whole genome shotgun (WGS) entry which is preliminary data.</text>
</comment>
<dbReference type="Proteomes" id="UP000265882">
    <property type="component" value="Unassembled WGS sequence"/>
</dbReference>
<gene>
    <name evidence="2" type="ORF">C4520_03225</name>
</gene>
<organism evidence="2 3">
    <name type="scientific">Abyssobacteria bacterium (strain SURF_5)</name>
    <dbReference type="NCBI Taxonomy" id="2093360"/>
    <lineage>
        <taxon>Bacteria</taxon>
        <taxon>Pseudomonadati</taxon>
        <taxon>Candidatus Hydrogenedentota</taxon>
        <taxon>Candidatus Abyssobacteria</taxon>
    </lineage>
</organism>
<evidence type="ECO:0000313" key="3">
    <source>
        <dbReference type="Proteomes" id="UP000265882"/>
    </source>
</evidence>
<protein>
    <submittedName>
        <fullName evidence="2">Uncharacterized protein</fullName>
    </submittedName>
</protein>
<reference evidence="2 3" key="1">
    <citation type="journal article" date="2017" name="ISME J.">
        <title>Energy and carbon metabolisms in a deep terrestrial subsurface fluid microbial community.</title>
        <authorList>
            <person name="Momper L."/>
            <person name="Jungbluth S.P."/>
            <person name="Lee M.D."/>
            <person name="Amend J.P."/>
        </authorList>
    </citation>
    <scope>NUCLEOTIDE SEQUENCE [LARGE SCALE GENOMIC DNA]</scope>
    <source>
        <strain evidence="2">SURF_5</strain>
    </source>
</reference>
<evidence type="ECO:0000313" key="2">
    <source>
        <dbReference type="EMBL" id="RJP24918.1"/>
    </source>
</evidence>
<dbReference type="EMBL" id="QZKU01000028">
    <property type="protein sequence ID" value="RJP24918.1"/>
    <property type="molecule type" value="Genomic_DNA"/>
</dbReference>
<proteinExistence type="predicted"/>